<accession>X1C185</accession>
<feature type="domain" description="PAS" evidence="1">
    <location>
        <begin position="52"/>
        <end position="123"/>
    </location>
</feature>
<dbReference type="GO" id="GO:0006355">
    <property type="term" value="P:regulation of DNA-templated transcription"/>
    <property type="evidence" value="ECO:0007669"/>
    <property type="project" value="InterPro"/>
</dbReference>
<dbReference type="NCBIfam" id="TIGR00229">
    <property type="entry name" value="sensory_box"/>
    <property type="match status" value="2"/>
</dbReference>
<dbReference type="CDD" id="cd00130">
    <property type="entry name" value="PAS"/>
    <property type="match status" value="1"/>
</dbReference>
<reference evidence="3" key="1">
    <citation type="journal article" date="2014" name="Front. Microbiol.">
        <title>High frequency of phylogenetically diverse reductive dehalogenase-homologous genes in deep subseafloor sedimentary metagenomes.</title>
        <authorList>
            <person name="Kawai M."/>
            <person name="Futagami T."/>
            <person name="Toyoda A."/>
            <person name="Takaki Y."/>
            <person name="Nishi S."/>
            <person name="Hori S."/>
            <person name="Arai W."/>
            <person name="Tsubouchi T."/>
            <person name="Morono Y."/>
            <person name="Uchiyama I."/>
            <person name="Ito T."/>
            <person name="Fujiyama A."/>
            <person name="Inagaki F."/>
            <person name="Takami H."/>
        </authorList>
    </citation>
    <scope>NUCLEOTIDE SEQUENCE</scope>
    <source>
        <strain evidence="3">Expedition CK06-06</strain>
    </source>
</reference>
<sequence length="160" mass="18022">RTDEFTLIRKDGSEIEVEIVTHPVKIEGKTLVLGIARDITERNRTKRELDERKQYLEALVEGVPDAIVTLDTRNRIVEWNSAAENMFKYTQKEAIGQDIDDLVTVPNIHEEAGRLTQTAMSEEGLPHTEGIRYRKDGSPVDVLIAGSNVKVEGELHGFLL</sequence>
<organism evidence="3">
    <name type="scientific">marine sediment metagenome</name>
    <dbReference type="NCBI Taxonomy" id="412755"/>
    <lineage>
        <taxon>unclassified sequences</taxon>
        <taxon>metagenomes</taxon>
        <taxon>ecological metagenomes</taxon>
    </lineage>
</organism>
<dbReference type="SMART" id="SM00091">
    <property type="entry name" value="PAS"/>
    <property type="match status" value="1"/>
</dbReference>
<dbReference type="InterPro" id="IPR013767">
    <property type="entry name" value="PAS_fold"/>
</dbReference>
<protein>
    <recommendedName>
        <fullName evidence="4">PAS domain-containing protein</fullName>
    </recommendedName>
</protein>
<dbReference type="SUPFAM" id="SSF55785">
    <property type="entry name" value="PYP-like sensor domain (PAS domain)"/>
    <property type="match status" value="2"/>
</dbReference>
<evidence type="ECO:0000259" key="1">
    <source>
        <dbReference type="PROSITE" id="PS50112"/>
    </source>
</evidence>
<dbReference type="SMART" id="SM00086">
    <property type="entry name" value="PAC"/>
    <property type="match status" value="1"/>
</dbReference>
<dbReference type="InterPro" id="IPR000014">
    <property type="entry name" value="PAS"/>
</dbReference>
<comment type="caution">
    <text evidence="3">The sequence shown here is derived from an EMBL/GenBank/DDBJ whole genome shotgun (WGS) entry which is preliminary data.</text>
</comment>
<dbReference type="Gene3D" id="3.30.450.20">
    <property type="entry name" value="PAS domain"/>
    <property type="match status" value="2"/>
</dbReference>
<dbReference type="Pfam" id="PF13426">
    <property type="entry name" value="PAS_9"/>
    <property type="match status" value="1"/>
</dbReference>
<dbReference type="PROSITE" id="PS50113">
    <property type="entry name" value="PAC"/>
    <property type="match status" value="1"/>
</dbReference>
<feature type="domain" description="PAC" evidence="2">
    <location>
        <begin position="1"/>
        <end position="51"/>
    </location>
</feature>
<evidence type="ECO:0000259" key="2">
    <source>
        <dbReference type="PROSITE" id="PS50113"/>
    </source>
</evidence>
<proteinExistence type="predicted"/>
<evidence type="ECO:0008006" key="4">
    <source>
        <dbReference type="Google" id="ProtNLM"/>
    </source>
</evidence>
<dbReference type="InterPro" id="IPR000700">
    <property type="entry name" value="PAS-assoc_C"/>
</dbReference>
<feature type="non-terminal residue" evidence="3">
    <location>
        <position position="1"/>
    </location>
</feature>
<dbReference type="AlphaFoldDB" id="X1C185"/>
<gene>
    <name evidence="3" type="ORF">S01H4_37535</name>
</gene>
<dbReference type="InterPro" id="IPR052155">
    <property type="entry name" value="Biofilm_reg_signaling"/>
</dbReference>
<dbReference type="PANTHER" id="PTHR44757">
    <property type="entry name" value="DIGUANYLATE CYCLASE DGCP"/>
    <property type="match status" value="1"/>
</dbReference>
<dbReference type="EMBL" id="BART01020175">
    <property type="protein sequence ID" value="GAH01017.1"/>
    <property type="molecule type" value="Genomic_DNA"/>
</dbReference>
<dbReference type="Pfam" id="PF00989">
    <property type="entry name" value="PAS"/>
    <property type="match status" value="1"/>
</dbReference>
<name>X1C185_9ZZZZ</name>
<dbReference type="InterPro" id="IPR035965">
    <property type="entry name" value="PAS-like_dom_sf"/>
</dbReference>
<dbReference type="PROSITE" id="PS50112">
    <property type="entry name" value="PAS"/>
    <property type="match status" value="1"/>
</dbReference>
<dbReference type="InterPro" id="IPR001610">
    <property type="entry name" value="PAC"/>
</dbReference>
<evidence type="ECO:0000313" key="3">
    <source>
        <dbReference type="EMBL" id="GAH01017.1"/>
    </source>
</evidence>
<dbReference type="PANTHER" id="PTHR44757:SF2">
    <property type="entry name" value="BIOFILM ARCHITECTURE MAINTENANCE PROTEIN MBAA"/>
    <property type="match status" value="1"/>
</dbReference>